<keyword evidence="2" id="KW-1185">Reference proteome</keyword>
<organism evidence="1 2">
    <name type="scientific">Mannheimia bovis</name>
    <dbReference type="NCBI Taxonomy" id="2770636"/>
    <lineage>
        <taxon>Bacteria</taxon>
        <taxon>Pseudomonadati</taxon>
        <taxon>Pseudomonadota</taxon>
        <taxon>Gammaproteobacteria</taxon>
        <taxon>Pasteurellales</taxon>
        <taxon>Pasteurellaceae</taxon>
        <taxon>Mannheimia</taxon>
    </lineage>
</organism>
<protein>
    <submittedName>
        <fullName evidence="1">GPO family capsid scaffolding protein</fullName>
    </submittedName>
</protein>
<gene>
    <name evidence="1" type="ORF">ICJ55_08125</name>
</gene>
<evidence type="ECO:0000313" key="2">
    <source>
        <dbReference type="Proteomes" id="UP000576260"/>
    </source>
</evidence>
<dbReference type="KEGG" id="mbos:ICJ55_08125"/>
<name>A0A7H1C156_9PAST</name>
<dbReference type="Pfam" id="PF05929">
    <property type="entry name" value="Phage_GPO"/>
    <property type="match status" value="1"/>
</dbReference>
<evidence type="ECO:0000313" key="1">
    <source>
        <dbReference type="EMBL" id="QNS14711.1"/>
    </source>
</evidence>
<dbReference type="RefSeq" id="WP_188156350.1">
    <property type="nucleotide sequence ID" value="NZ_CP061280.1"/>
</dbReference>
<dbReference type="EMBL" id="CP061280">
    <property type="protein sequence ID" value="QNS14711.1"/>
    <property type="molecule type" value="Genomic_DNA"/>
</dbReference>
<reference evidence="1 2" key="1">
    <citation type="submission" date="2020-09" db="EMBL/GenBank/DDBJ databases">
        <title>Mannheimia bovis sp.nov., isolated from a cow.</title>
        <authorList>
            <person name="Li F."/>
        </authorList>
    </citation>
    <scope>NUCLEOTIDE SEQUENCE [LARGE SCALE GENOMIC DNA]</scope>
    <source>
        <strain evidence="1 2">ZY190616</strain>
    </source>
</reference>
<dbReference type="AlphaFoldDB" id="A0A7H1C156"/>
<proteinExistence type="predicted"/>
<dbReference type="InterPro" id="IPR009228">
    <property type="entry name" value="Capsid_scaffold_GpO"/>
</dbReference>
<dbReference type="Proteomes" id="UP000576260">
    <property type="component" value="Chromosome"/>
</dbReference>
<accession>A0A7H1C156</accession>
<sequence>MSQLNTIWLCVATSGKTVDGREISPTDLLQMAENYNPELYTALIWQEHQRSNGNLGQVVALKSETVDDEVKLFATLRPNAQLLELNQQRQKLFTSIEIIPNFARTGKAYLGGLAVTDSPASVGTTQLHFSINGIQQSKFVMGNKEPLNFTNNWQEDEINSILNQFKYLDSNDKSLLFSILKNSYRNNEVKPSQAAFIAAQKAIDYQKNNAKFAI</sequence>